<dbReference type="InterPro" id="IPR009006">
    <property type="entry name" value="Ala_racemase/Decarboxylase_C"/>
</dbReference>
<organism evidence="9 10">
    <name type="scientific">Paracoccus methylovorus</name>
    <dbReference type="NCBI Taxonomy" id="2812658"/>
    <lineage>
        <taxon>Bacteria</taxon>
        <taxon>Pseudomonadati</taxon>
        <taxon>Pseudomonadota</taxon>
        <taxon>Alphaproteobacteria</taxon>
        <taxon>Rhodobacterales</taxon>
        <taxon>Paracoccaceae</taxon>
        <taxon>Paracoccus</taxon>
    </lineage>
</organism>
<dbReference type="SUPFAM" id="SSF50621">
    <property type="entry name" value="Alanine racemase C-terminal domain-like"/>
    <property type="match status" value="1"/>
</dbReference>
<evidence type="ECO:0000256" key="6">
    <source>
        <dbReference type="ARBA" id="ARBA00023235"/>
    </source>
</evidence>
<feature type="modified residue" description="N6-(pyridoxal phosphate)lysine" evidence="7">
    <location>
        <position position="57"/>
    </location>
</feature>
<evidence type="ECO:0000256" key="7">
    <source>
        <dbReference type="HAMAP-Rule" id="MF_01201"/>
    </source>
</evidence>
<accession>A0ABX7JRR6</accession>
<feature type="binding site" evidence="7">
    <location>
        <position position="148"/>
    </location>
    <ligand>
        <name>substrate</name>
    </ligand>
</feature>
<dbReference type="InterPro" id="IPR029066">
    <property type="entry name" value="PLP-binding_barrel"/>
</dbReference>
<reference evidence="9 10" key="1">
    <citation type="submission" date="2021-02" db="EMBL/GenBank/DDBJ databases">
        <title>Paracoccus methylovroum sp.nov., a new methanol and methylamine utilizing methylotrophic denitrifer.</title>
        <authorList>
            <person name="Timsy T."/>
            <person name="Behrendt U."/>
            <person name="Ulrich A."/>
            <person name="Spanner T."/>
            <person name="Foesel B.U."/>
            <person name="Horn M.A."/>
            <person name="Kolb S."/>
        </authorList>
    </citation>
    <scope>NUCLEOTIDE SEQUENCE [LARGE SCALE GENOMIC DNA]</scope>
    <source>
        <strain evidence="9 10">H4-D09</strain>
    </source>
</reference>
<dbReference type="PRINTS" id="PR00992">
    <property type="entry name" value="ALARACEMASE"/>
</dbReference>
<dbReference type="InterPro" id="IPR000821">
    <property type="entry name" value="Ala_racemase"/>
</dbReference>
<dbReference type="EMBL" id="CP070371">
    <property type="protein sequence ID" value="QRZ16003.1"/>
    <property type="molecule type" value="Genomic_DNA"/>
</dbReference>
<keyword evidence="10" id="KW-1185">Reference proteome</keyword>
<dbReference type="Gene3D" id="2.40.37.10">
    <property type="entry name" value="Lyase, Ornithine Decarboxylase, Chain A, domain 1"/>
    <property type="match status" value="1"/>
</dbReference>
<dbReference type="Proteomes" id="UP000663629">
    <property type="component" value="Chromosome 2"/>
</dbReference>
<dbReference type="EC" id="5.1.1.1" evidence="4 7"/>
<sequence>MLANLAANSKVAKTLDDGIGKSHAACMGLVIDLPAIAANWNALAARAPGARAAAVVKADAYGLGADRVAPALYAAGARDFFVALASEGRAIRPLLPDDAQIFVLSGHMEGADLSGLIPVLNSPEQFFRDRALRPKGPFGIQLDSGMNRLGLEAGEWAAIRTEALAAGPALVMSHLACADEPDHPANAQQLAAFRVMTEGVTAPRSLAATGGILLGPEYHFDLVRPGIGLYGGQPYTDARPVVLLALPVIQMREVKPGESVGYGYAWVAQRVSRVATVAAGYADGLARALAREGGLKLWAGDIAVPVIGRISMDLITVDVTDLPDVPATLEVLNPRQGVDDLAALSGTIGYEILTSLGRRYERTWL</sequence>
<evidence type="ECO:0000259" key="8">
    <source>
        <dbReference type="SMART" id="SM01005"/>
    </source>
</evidence>
<evidence type="ECO:0000256" key="4">
    <source>
        <dbReference type="ARBA" id="ARBA00013089"/>
    </source>
</evidence>
<dbReference type="InterPro" id="IPR001608">
    <property type="entry name" value="Ala_racemase_N"/>
</dbReference>
<dbReference type="InterPro" id="IPR011079">
    <property type="entry name" value="Ala_racemase_C"/>
</dbReference>
<keyword evidence="5 7" id="KW-0663">Pyridoxal phosphate</keyword>
<feature type="binding site" evidence="7">
    <location>
        <position position="312"/>
    </location>
    <ligand>
        <name>substrate</name>
    </ligand>
</feature>
<feature type="active site" description="Proton acceptor; specific for D-alanine" evidence="7">
    <location>
        <position position="57"/>
    </location>
</feature>
<evidence type="ECO:0000256" key="3">
    <source>
        <dbReference type="ARBA" id="ARBA00007880"/>
    </source>
</evidence>
<comment type="cofactor">
    <cofactor evidence="2 7">
        <name>pyridoxal 5'-phosphate</name>
        <dbReference type="ChEBI" id="CHEBI:597326"/>
    </cofactor>
</comment>
<dbReference type="Pfam" id="PF01168">
    <property type="entry name" value="Ala_racemase_N"/>
    <property type="match status" value="1"/>
</dbReference>
<dbReference type="HAMAP" id="MF_01201">
    <property type="entry name" value="Ala_racemase"/>
    <property type="match status" value="1"/>
</dbReference>
<dbReference type="CDD" id="cd00430">
    <property type="entry name" value="PLPDE_III_AR"/>
    <property type="match status" value="1"/>
</dbReference>
<dbReference type="SUPFAM" id="SSF51419">
    <property type="entry name" value="PLP-binding barrel"/>
    <property type="match status" value="1"/>
</dbReference>
<evidence type="ECO:0000313" key="9">
    <source>
        <dbReference type="EMBL" id="QRZ16003.1"/>
    </source>
</evidence>
<comment type="catalytic activity">
    <reaction evidence="1 7">
        <text>L-alanine = D-alanine</text>
        <dbReference type="Rhea" id="RHEA:20249"/>
        <dbReference type="ChEBI" id="CHEBI:57416"/>
        <dbReference type="ChEBI" id="CHEBI:57972"/>
        <dbReference type="EC" id="5.1.1.1"/>
    </reaction>
</comment>
<dbReference type="NCBIfam" id="TIGR00492">
    <property type="entry name" value="alr"/>
    <property type="match status" value="1"/>
</dbReference>
<feature type="domain" description="Alanine racemase C-terminal" evidence="8">
    <location>
        <begin position="241"/>
        <end position="365"/>
    </location>
</feature>
<dbReference type="PROSITE" id="PS00395">
    <property type="entry name" value="ALANINE_RACEMASE"/>
    <property type="match status" value="1"/>
</dbReference>
<name>A0ABX7JRR6_9RHOB</name>
<proteinExistence type="inferred from homology"/>
<dbReference type="GO" id="GO:0008784">
    <property type="term" value="F:alanine racemase activity"/>
    <property type="evidence" value="ECO:0007669"/>
    <property type="project" value="UniProtKB-EC"/>
</dbReference>
<evidence type="ECO:0000313" key="10">
    <source>
        <dbReference type="Proteomes" id="UP000663629"/>
    </source>
</evidence>
<feature type="active site" description="Proton acceptor; specific for L-alanine" evidence="7">
    <location>
        <position position="262"/>
    </location>
</feature>
<evidence type="ECO:0000256" key="1">
    <source>
        <dbReference type="ARBA" id="ARBA00000316"/>
    </source>
</evidence>
<comment type="function">
    <text evidence="7">Catalyzes the interconversion of L-alanine and D-alanine. May also act on other amino acids.</text>
</comment>
<comment type="pathway">
    <text evidence="7">Amino-acid biosynthesis; D-alanine biosynthesis; D-alanine from L-alanine: step 1/1.</text>
</comment>
<dbReference type="Gene3D" id="3.20.20.10">
    <property type="entry name" value="Alanine racemase"/>
    <property type="match status" value="1"/>
</dbReference>
<comment type="similarity">
    <text evidence="3 7">Belongs to the alanine racemase family.</text>
</comment>
<dbReference type="SMART" id="SM01005">
    <property type="entry name" value="Ala_racemase_C"/>
    <property type="match status" value="1"/>
</dbReference>
<evidence type="ECO:0000256" key="5">
    <source>
        <dbReference type="ARBA" id="ARBA00022898"/>
    </source>
</evidence>
<evidence type="ECO:0000256" key="2">
    <source>
        <dbReference type="ARBA" id="ARBA00001933"/>
    </source>
</evidence>
<gene>
    <name evidence="9" type="primary">alr</name>
    <name evidence="9" type="ORF">JWJ88_16895</name>
</gene>
<keyword evidence="6 7" id="KW-0413">Isomerase</keyword>
<protein>
    <recommendedName>
        <fullName evidence="4 7">Alanine racemase</fullName>
        <ecNumber evidence="4 7">5.1.1.1</ecNumber>
    </recommendedName>
</protein>
<dbReference type="InterPro" id="IPR020622">
    <property type="entry name" value="Ala_racemase_pyridoxalP-BS"/>
</dbReference>
<dbReference type="PANTHER" id="PTHR30511">
    <property type="entry name" value="ALANINE RACEMASE"/>
    <property type="match status" value="1"/>
</dbReference>
<dbReference type="Pfam" id="PF00842">
    <property type="entry name" value="Ala_racemase_C"/>
    <property type="match status" value="1"/>
</dbReference>
<dbReference type="PANTHER" id="PTHR30511:SF0">
    <property type="entry name" value="ALANINE RACEMASE, CATABOLIC-RELATED"/>
    <property type="match status" value="1"/>
</dbReference>